<evidence type="ECO:0000256" key="4">
    <source>
        <dbReference type="ARBA" id="ARBA00022692"/>
    </source>
</evidence>
<dbReference type="PROSITE" id="PS00108">
    <property type="entry name" value="PROTEIN_KINASE_ST"/>
    <property type="match status" value="1"/>
</dbReference>
<dbReference type="Gene3D" id="1.10.510.10">
    <property type="entry name" value="Transferase(Phosphotransferase) domain 1"/>
    <property type="match status" value="1"/>
</dbReference>
<dbReference type="PROSITE" id="PS50011">
    <property type="entry name" value="PROTEIN_KINASE_DOM"/>
    <property type="match status" value="1"/>
</dbReference>
<evidence type="ECO:0000256" key="8">
    <source>
        <dbReference type="ARBA" id="ARBA00022840"/>
    </source>
</evidence>
<evidence type="ECO:0000256" key="13">
    <source>
        <dbReference type="SAM" id="SignalP"/>
    </source>
</evidence>
<evidence type="ECO:0000256" key="1">
    <source>
        <dbReference type="ARBA" id="ARBA00004167"/>
    </source>
</evidence>
<organism evidence="15">
    <name type="scientific">Oryza barthii</name>
    <dbReference type="NCBI Taxonomy" id="65489"/>
    <lineage>
        <taxon>Eukaryota</taxon>
        <taxon>Viridiplantae</taxon>
        <taxon>Streptophyta</taxon>
        <taxon>Embryophyta</taxon>
        <taxon>Tracheophyta</taxon>
        <taxon>Spermatophyta</taxon>
        <taxon>Magnoliopsida</taxon>
        <taxon>Liliopsida</taxon>
        <taxon>Poales</taxon>
        <taxon>Poaceae</taxon>
        <taxon>BOP clade</taxon>
        <taxon>Oryzoideae</taxon>
        <taxon>Oryzeae</taxon>
        <taxon>Oryzinae</taxon>
        <taxon>Oryza</taxon>
    </lineage>
</organism>
<accession>A0A0D3EJC4</accession>
<dbReference type="GO" id="GO:0004674">
    <property type="term" value="F:protein serine/threonine kinase activity"/>
    <property type="evidence" value="ECO:0007669"/>
    <property type="project" value="UniProtKB-KW"/>
</dbReference>
<dbReference type="STRING" id="65489.A0A0D3EJC4"/>
<evidence type="ECO:0000313" key="16">
    <source>
        <dbReference type="Proteomes" id="UP000026960"/>
    </source>
</evidence>
<dbReference type="FunFam" id="1.10.510.10:FF:000161">
    <property type="entry name" value="Wall-associated receptor kinase-like 20"/>
    <property type="match status" value="1"/>
</dbReference>
<dbReference type="InterPro" id="IPR017441">
    <property type="entry name" value="Protein_kinase_ATP_BS"/>
</dbReference>
<dbReference type="PANTHER" id="PTHR46008">
    <property type="entry name" value="LEAF RUST 10 DISEASE-RESISTANCE LOCUS RECEPTOR-LIKE PROTEIN KINASE-LIKE 1.4"/>
    <property type="match status" value="1"/>
</dbReference>
<evidence type="ECO:0000256" key="12">
    <source>
        <dbReference type="PROSITE-ProRule" id="PRU10141"/>
    </source>
</evidence>
<evidence type="ECO:0000256" key="2">
    <source>
        <dbReference type="ARBA" id="ARBA00022527"/>
    </source>
</evidence>
<feature type="chain" id="PRO_5002261234" description="Protein kinase domain-containing protein" evidence="13">
    <location>
        <begin position="20"/>
        <end position="2106"/>
    </location>
</feature>
<name>A0A0D3EJC4_9ORYZ</name>
<dbReference type="InterPro" id="IPR011009">
    <property type="entry name" value="Kinase-like_dom_sf"/>
</dbReference>
<keyword evidence="9" id="KW-1133">Transmembrane helix</keyword>
<dbReference type="Gramene" id="OBART01G02390.1">
    <property type="protein sequence ID" value="OBART01G02390.1"/>
    <property type="gene ID" value="OBART01G02390"/>
</dbReference>
<dbReference type="CDD" id="cd14066">
    <property type="entry name" value="STKc_IRAK"/>
    <property type="match status" value="1"/>
</dbReference>
<evidence type="ECO:0000256" key="9">
    <source>
        <dbReference type="ARBA" id="ARBA00022989"/>
    </source>
</evidence>
<keyword evidence="2" id="KW-0723">Serine/threonine-protein kinase</keyword>
<dbReference type="Proteomes" id="UP000026960">
    <property type="component" value="Chromosome 1"/>
</dbReference>
<keyword evidence="5 13" id="KW-0732">Signal</keyword>
<evidence type="ECO:0000256" key="3">
    <source>
        <dbReference type="ARBA" id="ARBA00022679"/>
    </source>
</evidence>
<dbReference type="GO" id="GO:0030247">
    <property type="term" value="F:polysaccharide binding"/>
    <property type="evidence" value="ECO:0007669"/>
    <property type="project" value="InterPro"/>
</dbReference>
<dbReference type="Pfam" id="PF00069">
    <property type="entry name" value="Pkinase"/>
    <property type="match status" value="1"/>
</dbReference>
<evidence type="ECO:0000313" key="15">
    <source>
        <dbReference type="EnsemblPlants" id="OBART01G02390.1"/>
    </source>
</evidence>
<dbReference type="Gene3D" id="3.30.200.20">
    <property type="entry name" value="Phosphorylase Kinase, domain 1"/>
    <property type="match status" value="1"/>
</dbReference>
<dbReference type="GO" id="GO:0005886">
    <property type="term" value="C:plasma membrane"/>
    <property type="evidence" value="ECO:0007669"/>
    <property type="project" value="UniProtKB-ARBA"/>
</dbReference>
<dbReference type="PaxDb" id="65489-OBART01G02390.1"/>
<dbReference type="InterPro" id="IPR008271">
    <property type="entry name" value="Ser/Thr_kinase_AS"/>
</dbReference>
<evidence type="ECO:0000256" key="10">
    <source>
        <dbReference type="ARBA" id="ARBA00023136"/>
    </source>
</evidence>
<keyword evidence="8 12" id="KW-0067">ATP-binding</keyword>
<dbReference type="Pfam" id="PF14380">
    <property type="entry name" value="WAK_assoc"/>
    <property type="match status" value="6"/>
</dbReference>
<feature type="domain" description="Protein kinase" evidence="14">
    <location>
        <begin position="335"/>
        <end position="617"/>
    </location>
</feature>
<dbReference type="eggNOG" id="KOG1187">
    <property type="taxonomic scope" value="Eukaryota"/>
</dbReference>
<evidence type="ECO:0000256" key="11">
    <source>
        <dbReference type="ARBA" id="ARBA00023180"/>
    </source>
</evidence>
<dbReference type="PROSITE" id="PS00107">
    <property type="entry name" value="PROTEIN_KINASE_ATP"/>
    <property type="match status" value="1"/>
</dbReference>
<dbReference type="Pfam" id="PF13947">
    <property type="entry name" value="GUB_WAK_bind"/>
    <property type="match status" value="7"/>
</dbReference>
<dbReference type="SMART" id="SM00220">
    <property type="entry name" value="S_TKc"/>
    <property type="match status" value="1"/>
</dbReference>
<reference evidence="15" key="2">
    <citation type="submission" date="2015-03" db="UniProtKB">
        <authorList>
            <consortium name="EnsemblPlants"/>
        </authorList>
    </citation>
    <scope>IDENTIFICATION</scope>
</reference>
<proteinExistence type="predicted"/>
<dbReference type="InterPro" id="IPR025287">
    <property type="entry name" value="WAK_GUB"/>
</dbReference>
<keyword evidence="11" id="KW-0325">Glycoprotein</keyword>
<protein>
    <recommendedName>
        <fullName evidence="14">Protein kinase domain-containing protein</fullName>
    </recommendedName>
</protein>
<keyword evidence="16" id="KW-1185">Reference proteome</keyword>
<dbReference type="FunFam" id="3.30.200.20:FF:000162">
    <property type="entry name" value="Adenine nucleotide alpha hydrolase-like domain kinase"/>
    <property type="match status" value="1"/>
</dbReference>
<keyword evidence="3" id="KW-0808">Transferase</keyword>
<keyword evidence="4" id="KW-0812">Transmembrane</keyword>
<dbReference type="InterPro" id="IPR032872">
    <property type="entry name" value="WAK_assoc_C"/>
</dbReference>
<keyword evidence="10" id="KW-0472">Membrane</keyword>
<dbReference type="PANTHER" id="PTHR46008:SF56">
    <property type="entry name" value="OS01G0136800 PROTEIN"/>
    <property type="match status" value="1"/>
</dbReference>
<evidence type="ECO:0000256" key="7">
    <source>
        <dbReference type="ARBA" id="ARBA00022777"/>
    </source>
</evidence>
<sequence>MHPALLLLPLASLLHAAAAIGHNETSTSGNTSCTPARCGNLTISYPFSLSGVQPVSCGYPVLDLTCDNRTGRAFLSRTFRDHLFRVDSIFYENNSLVAAVETTFAGDADCPIPDFNVTSSLSPYPFIISNTNKYLAFIYNCSIPEHVEQLQRPCGNRTMGAYISDKWNSTPPSGVRGNCNSVSVPVRDGMKPVSGHYEQLIRDGFVLEWMRSVMGDQDCDGCRRRGGECWFAQLSFQCICPDGLLCSNSTSHQGKVNRGIKIAVGTAAAVVCLGILGVGSTVLYTRRKRKRSASFEGLIHGGTPLPSLTKEFSLAGLAYTHIFTYEELDEATDGFSDARELGVGGFGTVYKGILPNGDTVAVKRLYKNSYKSVEQFQNEVGILSRLRHPNLVTLFGCTSQTNSRDLLLVYEFVPNGTLADHLHGGAAARSSSLDWPTRLGIAVETASALEYLHTVEPQVVHRDVKTNNILLDEGFHVKVADFGLSRLFPADATHVSTAPQGTPGYLDPMYHQCYQLTDKSDVYSFGVVLVELISSKPAVDMNRRGGDVNLANMAVHMIQSYEMEQLVDPQLGYGSDGETRRTVDLVAEVAFRCLQPEQDVRPPIGEVLDALREAQRMDKVGYVKDDAGLIKKSRYGSPDCNATMPTPSSPPLWLFLFLCNLISTTPAAAEMIPNTTTPSCPSYRCGHAVDIRYPFWIDDNTSGGGAYYCGYPILRLECRRDTPVLALPSGEYAVKHILYGDRTVSLFDLGVFSRSNTCPLVGRNLSLPAGSPLSLTDRDANLTFFIHCSFMGMPAHLVACLEGDGRHHSYVFRDGDDRTPYGYAALCQDVVGMPVLRRSLLGGNYSSPLDAAVVPALNMGFELGWRPREGRECGDCEKAGGWCGHRRRAAHEPWTFACFRTVTTTARADTKSPASSTVDAINKTTTISPFCEPARCGNLTIGYPFWLAGKHPPECGYRAFQVTCDHRNASLKNGIWTYQIQRIFYHNSSFMVTNEQLTDGQCVIESFVNASSDLGLTQFKISPINRELVFLYNCSQSRLLQLPISWAPVSCAKNDSSNSYAWLAGKYKPDDDFRQLPGNCTVSMIPVLGYDGAVAKNYERLIKGGFLLDYTAAAGPDDCEDCSRSGGWCRVNVTYDEMECQCPEGLTSSGFTSFMVTNEQLTDGQCVIESFVNASSDLGLTQFKISPINRELVFLYNCSQSRLLQLPISWAPVSCAKNDSSNSYAWLAGKYKPDDDFRQLPGNCTVSMIPVLGYDGAVAKNYERLIKGGFLLDYTAAAGPDDCEDCSRSGGWCRVNVTYDEMECQCPEGLTSSGFTCARCRNLTIGYPFWLAGKHPPECGYRAFQVTCDHRNASLKNGIWTYQIQRIFYHNSSFMLVLVLLAVFATATHAQLVGESCAPAACGNLTIKYPFWLRGRQPAYCGHPTFAVTCDDDDDPTGATASPPSLNGSYLRVLAIHCGHPTFAVTCDDDPTGATASPPSLNGSYLRVLAIHYGNSSVVAFHANLVDSSACATTRFNMSSILALSLLAVSRANSELLFSANCSRTPPTGSLPYSVVPVLPWSELRSARDYAGLVRRGFLLEWTAVPGDCAACNASGGECRYDAGAMAFGCFCPGGRLQPATCGRENQPTQEDRIVTASSTSGKMHSTLLCLPLLASLFLLCHRARAVCEPATCGNLTVRYPFWLGGPNPNQSSPSSAAASCGHPAFEVWCSPDGVASLRGSQILVLSIDYTNSSFVVAHKRVADGGDGVCRTDFNISSSLALSPFTISSSNLAICFLYSCNGTEPPEIDGLVNATIPSCSKPIYAYLGGSYDRDKPPAIQAGNCTYSYLPVLWPEPPVNLTAGTNYSPRFKKGFVLEWQKNGFGDCDACNASGGQCRYNNDSAAAFACLCSDGKLRRSTCAAAADAQGGGEGCKAGRCGNVSILQPFGLVTEQDEETSCRWFGFQVTCNDSIPYLGYPRKNRQFKFQIIDIFYSNSSLLVTDVQKMDDFDNPSGCHVPRSNTSSKLGLPFSISPVNKKLVFYNCTEPPTAGERRVLGLVGTKCRNNTYARLEERYNESVRFLEGCDAVIVPVRGRYGDANASNYEQLISDGFLLTWQPPQQQSGKR</sequence>
<reference evidence="15" key="1">
    <citation type="journal article" date="2009" name="Rice">
        <title>De Novo Next Generation Sequencing of Plant Genomes.</title>
        <authorList>
            <person name="Rounsley S."/>
            <person name="Marri P.R."/>
            <person name="Yu Y."/>
            <person name="He R."/>
            <person name="Sisneros N."/>
            <person name="Goicoechea J.L."/>
            <person name="Lee S.J."/>
            <person name="Angelova A."/>
            <person name="Kudrna D."/>
            <person name="Luo M."/>
            <person name="Affourtit J."/>
            <person name="Desany B."/>
            <person name="Knight J."/>
            <person name="Niazi F."/>
            <person name="Egholm M."/>
            <person name="Wing R.A."/>
        </authorList>
    </citation>
    <scope>NUCLEOTIDE SEQUENCE [LARGE SCALE GENOMIC DNA]</scope>
    <source>
        <strain evidence="15">cv. IRGC 105608</strain>
    </source>
</reference>
<keyword evidence="7" id="KW-0418">Kinase</keyword>
<feature type="signal peptide" evidence="13">
    <location>
        <begin position="1"/>
        <end position="19"/>
    </location>
</feature>
<dbReference type="InterPro" id="IPR000719">
    <property type="entry name" value="Prot_kinase_dom"/>
</dbReference>
<dbReference type="EnsemblPlants" id="OBART01G02390.1">
    <property type="protein sequence ID" value="OBART01G02390.1"/>
    <property type="gene ID" value="OBART01G02390"/>
</dbReference>
<evidence type="ECO:0000259" key="14">
    <source>
        <dbReference type="PROSITE" id="PS50011"/>
    </source>
</evidence>
<dbReference type="GO" id="GO:0005524">
    <property type="term" value="F:ATP binding"/>
    <property type="evidence" value="ECO:0007669"/>
    <property type="project" value="UniProtKB-UniRule"/>
</dbReference>
<feature type="binding site" evidence="12">
    <location>
        <position position="363"/>
    </location>
    <ligand>
        <name>ATP</name>
        <dbReference type="ChEBI" id="CHEBI:30616"/>
    </ligand>
</feature>
<comment type="subcellular location">
    <subcellularLocation>
        <location evidence="1">Membrane</location>
        <topology evidence="1">Single-pass membrane protein</topology>
    </subcellularLocation>
</comment>
<evidence type="ECO:0000256" key="5">
    <source>
        <dbReference type="ARBA" id="ARBA00022729"/>
    </source>
</evidence>
<dbReference type="HOGENOM" id="CLU_000288_115_6_1"/>
<keyword evidence="6 12" id="KW-0547">Nucleotide-binding</keyword>
<evidence type="ECO:0000256" key="6">
    <source>
        <dbReference type="ARBA" id="ARBA00022741"/>
    </source>
</evidence>
<dbReference type="SUPFAM" id="SSF56112">
    <property type="entry name" value="Protein kinase-like (PK-like)"/>
    <property type="match status" value="1"/>
</dbReference>